<dbReference type="Proteomes" id="UP000746471">
    <property type="component" value="Unassembled WGS sequence"/>
</dbReference>
<proteinExistence type="predicted"/>
<reference evidence="1 2" key="1">
    <citation type="submission" date="2021-05" db="EMBL/GenBank/DDBJ databases">
        <title>Fusibacter ferrireducens sp. nov., an anaerobic, sulfur- and Fe-reducing bacterium isolated from the mangrove sediment.</title>
        <authorList>
            <person name="Qiu D."/>
        </authorList>
    </citation>
    <scope>NUCLEOTIDE SEQUENCE [LARGE SCALE GENOMIC DNA]</scope>
    <source>
        <strain evidence="1 2">DSM 12116</strain>
    </source>
</reference>
<comment type="caution">
    <text evidence="1">The sequence shown here is derived from an EMBL/GenBank/DDBJ whole genome shotgun (WGS) entry which is preliminary data.</text>
</comment>
<evidence type="ECO:0000313" key="2">
    <source>
        <dbReference type="Proteomes" id="UP000746471"/>
    </source>
</evidence>
<sequence length="230" mass="26702">MKSIKQFESKRNRVYLMQDALKKCLYVEKHFADETAYRFEKDVYIRIGASTSQKLIPEILSYSDDEWICRYAYIEGMTVLAYLERCETLGDEKAATALLHQLFEWLIAFYCVYDEATNVSSGSAALADLNLKNFVFANDGRVFGIDFEEMAYENRMVSMIRLIAMYRQYAPTDSLFKQAAVRAFLTESTLEQLGEIGNVDLTALMYDAIYRSEVARIQHRRDGKRLSIRR</sequence>
<accession>A0ABS5PPA1</accession>
<organism evidence="1 2">
    <name type="scientific">Fusibacter paucivorans</name>
    <dbReference type="NCBI Taxonomy" id="76009"/>
    <lineage>
        <taxon>Bacteria</taxon>
        <taxon>Bacillati</taxon>
        <taxon>Bacillota</taxon>
        <taxon>Clostridia</taxon>
        <taxon>Eubacteriales</taxon>
        <taxon>Eubacteriales Family XII. Incertae Sedis</taxon>
        <taxon>Fusibacter</taxon>
    </lineage>
</organism>
<dbReference type="RefSeq" id="WP_213236754.1">
    <property type="nucleotide sequence ID" value="NZ_JAHBCL010000014.1"/>
</dbReference>
<name>A0ABS5PPA1_9FIRM</name>
<keyword evidence="2" id="KW-1185">Reference proteome</keyword>
<dbReference type="EMBL" id="JAHBCL010000014">
    <property type="protein sequence ID" value="MBS7526893.1"/>
    <property type="molecule type" value="Genomic_DNA"/>
</dbReference>
<protein>
    <submittedName>
        <fullName evidence="1">Uncharacterized protein</fullName>
    </submittedName>
</protein>
<evidence type="ECO:0000313" key="1">
    <source>
        <dbReference type="EMBL" id="MBS7526893.1"/>
    </source>
</evidence>
<gene>
    <name evidence="1" type="ORF">KHM83_09405</name>
</gene>